<dbReference type="EMBL" id="CP052757">
    <property type="protein sequence ID" value="QJW35374.1"/>
    <property type="molecule type" value="Genomic_DNA"/>
</dbReference>
<dbReference type="GO" id="GO:0006547">
    <property type="term" value="P:L-histidine metabolic process"/>
    <property type="evidence" value="ECO:0007669"/>
    <property type="project" value="UniProtKB-KW"/>
</dbReference>
<dbReference type="PANTHER" id="PTHR11358">
    <property type="entry name" value="ARGINASE/AGMATINASE"/>
    <property type="match status" value="1"/>
</dbReference>
<keyword evidence="1" id="KW-0479">Metal-binding</keyword>
<dbReference type="InterPro" id="IPR023696">
    <property type="entry name" value="Ureohydrolase_dom_sf"/>
</dbReference>
<comment type="similarity">
    <text evidence="5">Belongs to the arginase family.</text>
</comment>
<reference evidence="8" key="1">
    <citation type="journal article" date="2022" name="Int. J. Syst. Evol. Microbiol.">
        <title>Cellulosimicrobium protaetiae sp. nov., isolated from the gut of the larva of Protaetia brevitarsis seulensis.</title>
        <authorList>
            <person name="Le Han H."/>
            <person name="Nguyen T.T.H."/>
            <person name="Li Z."/>
            <person name="Shin N.R."/>
            <person name="Kim S.G."/>
        </authorList>
    </citation>
    <scope>NUCLEOTIDE SEQUENCE [LARGE SCALE GENOMIC DNA]</scope>
    <source>
        <strain evidence="8">BI34</strain>
    </source>
</reference>
<dbReference type="Pfam" id="PF00491">
    <property type="entry name" value="Arginase"/>
    <property type="match status" value="1"/>
</dbReference>
<feature type="compositionally biased region" description="Low complexity" evidence="6">
    <location>
        <begin position="75"/>
        <end position="88"/>
    </location>
</feature>
<dbReference type="InterPro" id="IPR006035">
    <property type="entry name" value="Ureohydrolase"/>
</dbReference>
<dbReference type="GO" id="GO:0008783">
    <property type="term" value="F:agmatinase activity"/>
    <property type="evidence" value="ECO:0007669"/>
    <property type="project" value="TreeGrafter"/>
</dbReference>
<proteinExistence type="inferred from homology"/>
<dbReference type="GO" id="GO:0033389">
    <property type="term" value="P:putrescine biosynthetic process from arginine, via agmatine"/>
    <property type="evidence" value="ECO:0007669"/>
    <property type="project" value="TreeGrafter"/>
</dbReference>
<dbReference type="PANTHER" id="PTHR11358:SF35">
    <property type="entry name" value="FORMIMIDOYLGLUTAMASE"/>
    <property type="match status" value="1"/>
</dbReference>
<accession>A0A6M5UBB7</accession>
<name>A0A6M5UBB7_9MICO</name>
<dbReference type="KEGG" id="cprt:FIC82_003315"/>
<dbReference type="PIRSF" id="PIRSF036979">
    <property type="entry name" value="Arginase"/>
    <property type="match status" value="1"/>
</dbReference>
<organism evidence="7 8">
    <name type="scientific">Cellulosimicrobium protaetiae</name>
    <dbReference type="NCBI Taxonomy" id="2587808"/>
    <lineage>
        <taxon>Bacteria</taxon>
        <taxon>Bacillati</taxon>
        <taxon>Actinomycetota</taxon>
        <taxon>Actinomycetes</taxon>
        <taxon>Micrococcales</taxon>
        <taxon>Promicromonosporaceae</taxon>
        <taxon>Cellulosimicrobium</taxon>
    </lineage>
</organism>
<gene>
    <name evidence="7" type="ORF">FIC82_003315</name>
</gene>
<keyword evidence="4" id="KW-0464">Manganese</keyword>
<dbReference type="Proteomes" id="UP000451354">
    <property type="component" value="Chromosome"/>
</dbReference>
<dbReference type="OrthoDB" id="9788689at2"/>
<dbReference type="RefSeq" id="WP_154797550.1">
    <property type="nucleotide sequence ID" value="NZ_CP052757.1"/>
</dbReference>
<dbReference type="SUPFAM" id="SSF52768">
    <property type="entry name" value="Arginase/deacetylase"/>
    <property type="match status" value="1"/>
</dbReference>
<evidence type="ECO:0000313" key="7">
    <source>
        <dbReference type="EMBL" id="QJW35374.1"/>
    </source>
</evidence>
<evidence type="ECO:0000256" key="6">
    <source>
        <dbReference type="SAM" id="MobiDB-lite"/>
    </source>
</evidence>
<feature type="region of interest" description="Disordered" evidence="6">
    <location>
        <begin position="65"/>
        <end position="117"/>
    </location>
</feature>
<evidence type="ECO:0000313" key="8">
    <source>
        <dbReference type="Proteomes" id="UP000451354"/>
    </source>
</evidence>
<evidence type="ECO:0000256" key="5">
    <source>
        <dbReference type="PROSITE-ProRule" id="PRU00742"/>
    </source>
</evidence>
<evidence type="ECO:0000256" key="3">
    <source>
        <dbReference type="ARBA" id="ARBA00022808"/>
    </source>
</evidence>
<keyword evidence="2" id="KW-0378">Hydrolase</keyword>
<evidence type="ECO:0000256" key="4">
    <source>
        <dbReference type="ARBA" id="ARBA00023211"/>
    </source>
</evidence>
<evidence type="ECO:0000256" key="1">
    <source>
        <dbReference type="ARBA" id="ARBA00022723"/>
    </source>
</evidence>
<dbReference type="Gene3D" id="3.40.800.10">
    <property type="entry name" value="Ureohydrolase domain"/>
    <property type="match status" value="1"/>
</dbReference>
<dbReference type="GO" id="GO:0046872">
    <property type="term" value="F:metal ion binding"/>
    <property type="evidence" value="ECO:0007669"/>
    <property type="project" value="UniProtKB-KW"/>
</dbReference>
<dbReference type="AlphaFoldDB" id="A0A6M5UBB7"/>
<protein>
    <submittedName>
        <fullName evidence="7">Formimidoylglutamase</fullName>
    </submittedName>
</protein>
<keyword evidence="8" id="KW-1185">Reference proteome</keyword>
<feature type="region of interest" description="Disordered" evidence="6">
    <location>
        <begin position="1"/>
        <end position="25"/>
    </location>
</feature>
<dbReference type="PROSITE" id="PS51409">
    <property type="entry name" value="ARGINASE_2"/>
    <property type="match status" value="1"/>
</dbReference>
<keyword evidence="3" id="KW-0369">Histidine metabolism</keyword>
<evidence type="ECO:0000256" key="2">
    <source>
        <dbReference type="ARBA" id="ARBA00022801"/>
    </source>
</evidence>
<sequence>MSSAAQPLSHDPSWPRAGGWPPLDRDTVDVAVLGVPAWRTSLSPTGAHATPAAVRDALRRFSPALVPDRPLPDGGPSARVRPAVAPGPVVGGAASGGRPTPGEGISDRTGASSDRSGPVDLAGLAFADLGDVDEPDGEEGEARTRATVRAALERARLLVALGGDNSVTVATALGAWGDDLGTAGLVTLDAHHDLRDGVSNGSPVRRLVEAGLDPARVVQVGIADFANSAEYARRAVELGITVVHVDELRRRGPEDVMRAALEVAGAAGGPVHLDVDVDVCDRSVAPGCPASVPGGIAAWELRALVRAAARDARLRSADVVEVDATADAPDGRTVRLAALCVLELAAGLALRATPRTV</sequence>